<keyword evidence="10" id="KW-0378">Hydrolase</keyword>
<comment type="caution">
    <text evidence="10">The sequence shown here is derived from an EMBL/GenBank/DDBJ whole genome shotgun (WGS) entry which is preliminary data.</text>
</comment>
<evidence type="ECO:0000256" key="7">
    <source>
        <dbReference type="ARBA" id="ARBA00049568"/>
    </source>
</evidence>
<feature type="region of interest" description="Disordered" evidence="8">
    <location>
        <begin position="172"/>
        <end position="210"/>
    </location>
</feature>
<sequence>MTCCNARQNVRVSPAPDTNQDIIEFRKGRYLRIQHFNKRKRDGKFEKEMQMFMQYKRTGMLPNLATHLSIRRTTSDKASTHSTPDKGTGSDQVFLPHVPKDEPIDAINSLPNGHTTSERPLTEKSITSTCTMQTPSRGISQTSYAETQSVMSTSNVTIAMDHQGKRIDLGHINKTNEPTIDEGREPDTSRGKQSRALHSQAASKFSRKDQMQTDDIDTSMVLFFIHGVGGSSDVWKSQIDYFASLGYEIVCPDMIGHGLSCAPDRQQAYHFDEILADIDEIFDKYCKRKNVIVGHSYGCAFATVLARQRSSRVHRLVLVSGGGPNPLAPQPGVFSLPLCMLSCIKPCLSCCFQRRAFKGGSNLPVSRQTTFDIPTYVLSYIMNGQFWPDGDDMYHSWIAVSTLLVYGRHDIFVSLQEEEEMNKVIYGSQLEVVDHAGHMVMIETPDVFNQIVHKFIDESWAPPTSSQQAPSTETDEGSSPMPERSHTPPTERLPSRASHLSIRSAKSTKSTKSMPRVMLSGRT</sequence>
<feature type="domain" description="AB hydrolase-1" evidence="9">
    <location>
        <begin position="221"/>
        <end position="324"/>
    </location>
</feature>
<dbReference type="PANTHER" id="PTHR43798">
    <property type="entry name" value="MONOACYLGLYCEROL LIPASE"/>
    <property type="match status" value="1"/>
</dbReference>
<dbReference type="Pfam" id="PF00561">
    <property type="entry name" value="Abhydrolase_1"/>
    <property type="match status" value="1"/>
</dbReference>
<comment type="catalytic activity">
    <reaction evidence="1">
        <text>Hydrolyzes glycerol monoesters of long-chain fatty acids.</text>
        <dbReference type="EC" id="3.1.1.23"/>
    </reaction>
</comment>
<feature type="compositionally biased region" description="Polar residues" evidence="8">
    <location>
        <begin position="462"/>
        <end position="472"/>
    </location>
</feature>
<dbReference type="PRINTS" id="PR00111">
    <property type="entry name" value="ABHYDROLASE"/>
</dbReference>
<comment type="subcellular location">
    <subcellularLocation>
        <location evidence="3">Late endosome membrane</location>
        <topology evidence="3">Single-pass type II membrane protein</topology>
    </subcellularLocation>
    <subcellularLocation>
        <location evidence="4">Lysosome membrane</location>
        <topology evidence="4">Single-pass type II membrane protein</topology>
    </subcellularLocation>
    <subcellularLocation>
        <location evidence="5">Mitochondrion membrane</location>
        <topology evidence="5">Single-pass type II membrane protein</topology>
    </subcellularLocation>
</comment>
<dbReference type="GO" id="GO:0031966">
    <property type="term" value="C:mitochondrial membrane"/>
    <property type="evidence" value="ECO:0007669"/>
    <property type="project" value="UniProtKB-SubCell"/>
</dbReference>
<dbReference type="Proteomes" id="UP000242188">
    <property type="component" value="Unassembled WGS sequence"/>
</dbReference>
<evidence type="ECO:0000256" key="3">
    <source>
        <dbReference type="ARBA" id="ARBA00037797"/>
    </source>
</evidence>
<feature type="region of interest" description="Disordered" evidence="8">
    <location>
        <begin position="72"/>
        <end position="123"/>
    </location>
</feature>
<dbReference type="ESTHER" id="mizye-a0a210q332">
    <property type="family name" value="ABHD8"/>
</dbReference>
<feature type="compositionally biased region" description="Polar residues" evidence="8">
    <location>
        <begin position="504"/>
        <end position="513"/>
    </location>
</feature>
<feature type="compositionally biased region" description="Basic and acidic residues" evidence="8">
    <location>
        <begin position="181"/>
        <end position="190"/>
    </location>
</feature>
<protein>
    <recommendedName>
        <fullName evidence="2">acylglycerol lipase</fullName>
        <ecNumber evidence="2">3.1.1.23</ecNumber>
    </recommendedName>
</protein>
<organism evidence="10 11">
    <name type="scientific">Mizuhopecten yessoensis</name>
    <name type="common">Japanese scallop</name>
    <name type="synonym">Patinopecten yessoensis</name>
    <dbReference type="NCBI Taxonomy" id="6573"/>
    <lineage>
        <taxon>Eukaryota</taxon>
        <taxon>Metazoa</taxon>
        <taxon>Spiralia</taxon>
        <taxon>Lophotrochozoa</taxon>
        <taxon>Mollusca</taxon>
        <taxon>Bivalvia</taxon>
        <taxon>Autobranchia</taxon>
        <taxon>Pteriomorphia</taxon>
        <taxon>Pectinida</taxon>
        <taxon>Pectinoidea</taxon>
        <taxon>Pectinidae</taxon>
        <taxon>Mizuhopecten</taxon>
    </lineage>
</organism>
<evidence type="ECO:0000256" key="1">
    <source>
        <dbReference type="ARBA" id="ARBA00001613"/>
    </source>
</evidence>
<dbReference type="STRING" id="6573.A0A210Q332"/>
<evidence type="ECO:0000256" key="8">
    <source>
        <dbReference type="SAM" id="MobiDB-lite"/>
    </source>
</evidence>
<evidence type="ECO:0000259" key="9">
    <source>
        <dbReference type="Pfam" id="PF00561"/>
    </source>
</evidence>
<dbReference type="GO" id="GO:0031902">
    <property type="term" value="C:late endosome membrane"/>
    <property type="evidence" value="ECO:0007669"/>
    <property type="project" value="UniProtKB-SubCell"/>
</dbReference>
<dbReference type="GO" id="GO:0005765">
    <property type="term" value="C:lysosomal membrane"/>
    <property type="evidence" value="ECO:0007669"/>
    <property type="project" value="UniProtKB-SubCell"/>
</dbReference>
<dbReference type="PRINTS" id="PR00412">
    <property type="entry name" value="EPOXHYDRLASE"/>
</dbReference>
<evidence type="ECO:0000313" key="11">
    <source>
        <dbReference type="Proteomes" id="UP000242188"/>
    </source>
</evidence>
<keyword evidence="11" id="KW-1185">Reference proteome</keyword>
<dbReference type="EC" id="3.1.1.23" evidence="2"/>
<dbReference type="OrthoDB" id="10264550at2759"/>
<evidence type="ECO:0000313" key="10">
    <source>
        <dbReference type="EMBL" id="OWF43147.1"/>
    </source>
</evidence>
<dbReference type="AlphaFoldDB" id="A0A210Q332"/>
<dbReference type="GO" id="GO:0046464">
    <property type="term" value="P:acylglycerol catabolic process"/>
    <property type="evidence" value="ECO:0007669"/>
    <property type="project" value="TreeGrafter"/>
</dbReference>
<dbReference type="InterPro" id="IPR029058">
    <property type="entry name" value="AB_hydrolase_fold"/>
</dbReference>
<dbReference type="PANTHER" id="PTHR43798:SF5">
    <property type="entry name" value="MONOACYLGLYCEROL LIPASE ABHD6"/>
    <property type="match status" value="1"/>
</dbReference>
<dbReference type="SUPFAM" id="SSF53474">
    <property type="entry name" value="alpha/beta-Hydrolases"/>
    <property type="match status" value="1"/>
</dbReference>
<evidence type="ECO:0000256" key="5">
    <source>
        <dbReference type="ARBA" id="ARBA00046308"/>
    </source>
</evidence>
<dbReference type="InterPro" id="IPR000639">
    <property type="entry name" value="Epox_hydrolase-like"/>
</dbReference>
<evidence type="ECO:0000256" key="4">
    <source>
        <dbReference type="ARBA" id="ARBA00037874"/>
    </source>
</evidence>
<name>A0A210Q332_MIZYE</name>
<dbReference type="InterPro" id="IPR000073">
    <property type="entry name" value="AB_hydrolase_1"/>
</dbReference>
<dbReference type="GO" id="GO:0047372">
    <property type="term" value="F:monoacylglycerol lipase activity"/>
    <property type="evidence" value="ECO:0007669"/>
    <property type="project" value="UniProtKB-EC"/>
</dbReference>
<feature type="region of interest" description="Disordered" evidence="8">
    <location>
        <begin position="459"/>
        <end position="523"/>
    </location>
</feature>
<dbReference type="InterPro" id="IPR050266">
    <property type="entry name" value="AB_hydrolase_sf"/>
</dbReference>
<dbReference type="Gene3D" id="3.40.50.1820">
    <property type="entry name" value="alpha/beta hydrolase"/>
    <property type="match status" value="2"/>
</dbReference>
<comment type="catalytic activity">
    <reaction evidence="6">
        <text>1-dodecanoylglycerol + H2O = dodecanoate + glycerol + H(+)</text>
        <dbReference type="Rhea" id="RHEA:44316"/>
        <dbReference type="ChEBI" id="CHEBI:15377"/>
        <dbReference type="ChEBI" id="CHEBI:15378"/>
        <dbReference type="ChEBI" id="CHEBI:17754"/>
        <dbReference type="ChEBI" id="CHEBI:18262"/>
        <dbReference type="ChEBI" id="CHEBI:75539"/>
    </reaction>
</comment>
<evidence type="ECO:0000256" key="2">
    <source>
        <dbReference type="ARBA" id="ARBA00013254"/>
    </source>
</evidence>
<proteinExistence type="predicted"/>
<evidence type="ECO:0000256" key="6">
    <source>
        <dbReference type="ARBA" id="ARBA00047662"/>
    </source>
</evidence>
<accession>A0A210Q332</accession>
<gene>
    <name evidence="10" type="ORF">KP79_PYT14825</name>
</gene>
<dbReference type="EMBL" id="NEDP02005158">
    <property type="protein sequence ID" value="OWF43147.1"/>
    <property type="molecule type" value="Genomic_DNA"/>
</dbReference>
<reference evidence="10 11" key="1">
    <citation type="journal article" date="2017" name="Nat. Ecol. Evol.">
        <title>Scallop genome provides insights into evolution of bilaterian karyotype and development.</title>
        <authorList>
            <person name="Wang S."/>
            <person name="Zhang J."/>
            <person name="Jiao W."/>
            <person name="Li J."/>
            <person name="Xun X."/>
            <person name="Sun Y."/>
            <person name="Guo X."/>
            <person name="Huan P."/>
            <person name="Dong B."/>
            <person name="Zhang L."/>
            <person name="Hu X."/>
            <person name="Sun X."/>
            <person name="Wang J."/>
            <person name="Zhao C."/>
            <person name="Wang Y."/>
            <person name="Wang D."/>
            <person name="Huang X."/>
            <person name="Wang R."/>
            <person name="Lv J."/>
            <person name="Li Y."/>
            <person name="Zhang Z."/>
            <person name="Liu B."/>
            <person name="Lu W."/>
            <person name="Hui Y."/>
            <person name="Liang J."/>
            <person name="Zhou Z."/>
            <person name="Hou R."/>
            <person name="Li X."/>
            <person name="Liu Y."/>
            <person name="Li H."/>
            <person name="Ning X."/>
            <person name="Lin Y."/>
            <person name="Zhao L."/>
            <person name="Xing Q."/>
            <person name="Dou J."/>
            <person name="Li Y."/>
            <person name="Mao J."/>
            <person name="Guo H."/>
            <person name="Dou H."/>
            <person name="Li T."/>
            <person name="Mu C."/>
            <person name="Jiang W."/>
            <person name="Fu Q."/>
            <person name="Fu X."/>
            <person name="Miao Y."/>
            <person name="Liu J."/>
            <person name="Yu Q."/>
            <person name="Li R."/>
            <person name="Liao H."/>
            <person name="Li X."/>
            <person name="Kong Y."/>
            <person name="Jiang Z."/>
            <person name="Chourrout D."/>
            <person name="Li R."/>
            <person name="Bao Z."/>
        </authorList>
    </citation>
    <scope>NUCLEOTIDE SEQUENCE [LARGE SCALE GENOMIC DNA]</scope>
    <source>
        <strain evidence="10 11">PY_sf001</strain>
    </source>
</reference>
<comment type="function">
    <text evidence="7">Lipase that preferentially hydrolysis medium-chain saturated monoacylglycerols including 2-arachidonoylglycerol. Through 2-arachidonoylglycerol degradation may regulate endocannabinoid signaling pathways. Also has a lysophosphatidyl lipase activity with a preference for lysophosphatidylglycerol among other lysophospholipids. Also able to degrade bis(monoacylglycero)phosphate (BMP) and constitutes the major enzyme for BMP catabolism. BMP, also known as lysobisphosphatidic acid, is enriched in late endosomes and lysosomes and plays a key role in the formation of intraluminal vesicles and in lipid sorting.</text>
</comment>